<name>A0A380FMJ0_STAGA</name>
<dbReference type="GO" id="GO:0004096">
    <property type="term" value="F:catalase activity"/>
    <property type="evidence" value="ECO:0007669"/>
    <property type="project" value="UniProtKB-EC"/>
</dbReference>
<gene>
    <name evidence="2" type="primary">katA_3</name>
    <name evidence="2" type="ORF">NCTC12195_04200</name>
</gene>
<dbReference type="EMBL" id="UHDK01000001">
    <property type="protein sequence ID" value="SUM34673.1"/>
    <property type="molecule type" value="Genomic_DNA"/>
</dbReference>
<feature type="domain" description="Catalase immune-responsive" evidence="1">
    <location>
        <begin position="6"/>
        <end position="60"/>
    </location>
</feature>
<dbReference type="EC" id="1.11.1.6" evidence="2"/>
<dbReference type="GO" id="GO:0020037">
    <property type="term" value="F:heme binding"/>
    <property type="evidence" value="ECO:0007669"/>
    <property type="project" value="InterPro"/>
</dbReference>
<evidence type="ECO:0000313" key="2">
    <source>
        <dbReference type="EMBL" id="SUM34673.1"/>
    </source>
</evidence>
<dbReference type="Proteomes" id="UP000255277">
    <property type="component" value="Unassembled WGS sequence"/>
</dbReference>
<reference evidence="2 3" key="1">
    <citation type="submission" date="2018-06" db="EMBL/GenBank/DDBJ databases">
        <authorList>
            <consortium name="Pathogen Informatics"/>
            <person name="Doyle S."/>
        </authorList>
    </citation>
    <scope>NUCLEOTIDE SEQUENCE [LARGE SCALE GENOMIC DNA]</scope>
    <source>
        <strain evidence="2 3">NCTC12195</strain>
    </source>
</reference>
<keyword evidence="2" id="KW-0560">Oxidoreductase</keyword>
<evidence type="ECO:0000259" key="1">
    <source>
        <dbReference type="Pfam" id="PF06628"/>
    </source>
</evidence>
<proteinExistence type="predicted"/>
<sequence length="72" mass="8137">MIIILKQPGKLFRLLSEEEQSTLFNNTANEMAPVSETIKHRHIKHCYHADPAYGEGVARAMDIDISDVDLTL</sequence>
<dbReference type="InterPro" id="IPR020835">
    <property type="entry name" value="Catalase_sf"/>
</dbReference>
<keyword evidence="2" id="KW-0575">Peroxidase</keyword>
<accession>A0A380FMJ0</accession>
<protein>
    <submittedName>
        <fullName evidence="2">Catalase</fullName>
        <ecNumber evidence="2">1.11.1.6</ecNumber>
    </submittedName>
</protein>
<evidence type="ECO:0000313" key="3">
    <source>
        <dbReference type="Proteomes" id="UP000255277"/>
    </source>
</evidence>
<dbReference type="InterPro" id="IPR010582">
    <property type="entry name" value="Catalase_immune_responsive"/>
</dbReference>
<dbReference type="SUPFAM" id="SSF56634">
    <property type="entry name" value="Heme-dependent catalase-like"/>
    <property type="match status" value="1"/>
</dbReference>
<dbReference type="Gene3D" id="1.20.1370.60">
    <property type="match status" value="1"/>
</dbReference>
<dbReference type="Pfam" id="PF06628">
    <property type="entry name" value="Catalase-rel"/>
    <property type="match status" value="1"/>
</dbReference>
<dbReference type="AlphaFoldDB" id="A0A380FMJ0"/>
<organism evidence="2 3">
    <name type="scientific">Staphylococcus gallinarum</name>
    <dbReference type="NCBI Taxonomy" id="1293"/>
    <lineage>
        <taxon>Bacteria</taxon>
        <taxon>Bacillati</taxon>
        <taxon>Bacillota</taxon>
        <taxon>Bacilli</taxon>
        <taxon>Bacillales</taxon>
        <taxon>Staphylococcaceae</taxon>
        <taxon>Staphylococcus</taxon>
    </lineage>
</organism>